<dbReference type="OrthoDB" id="64353at2759"/>
<dbReference type="InterPro" id="IPR036322">
    <property type="entry name" value="WD40_repeat_dom_sf"/>
</dbReference>
<dbReference type="InParanoid" id="E1ZBA7"/>
<dbReference type="PANTHER" id="PTHR43991">
    <property type="entry name" value="WD REPEAT PROTEIN (AFU_ORTHOLOGUE AFUA_8G05640)-RELATED"/>
    <property type="match status" value="1"/>
</dbReference>
<dbReference type="Proteomes" id="UP000008141">
    <property type="component" value="Unassembled WGS sequence"/>
</dbReference>
<keyword evidence="3" id="KW-1185">Reference proteome</keyword>
<gene>
    <name evidence="2" type="ORF">CHLNCDRAFT_144373</name>
</gene>
<dbReference type="KEGG" id="cvr:CHLNCDRAFT_144373"/>
<dbReference type="Gene3D" id="2.130.10.10">
    <property type="entry name" value="YVTN repeat-like/Quinoprotein amine dehydrogenase"/>
    <property type="match status" value="1"/>
</dbReference>
<dbReference type="SUPFAM" id="SSF50978">
    <property type="entry name" value="WD40 repeat-like"/>
    <property type="match status" value="1"/>
</dbReference>
<feature type="domain" description="DUF2415" evidence="1">
    <location>
        <begin position="181"/>
        <end position="218"/>
    </location>
</feature>
<evidence type="ECO:0000313" key="3">
    <source>
        <dbReference type="Proteomes" id="UP000008141"/>
    </source>
</evidence>
<dbReference type="eggNOG" id="KOG4532">
    <property type="taxonomic scope" value="Eukaryota"/>
</dbReference>
<dbReference type="Pfam" id="PF10313">
    <property type="entry name" value="DUF2415"/>
    <property type="match status" value="1"/>
</dbReference>
<dbReference type="InterPro" id="IPR019417">
    <property type="entry name" value="DUF2415"/>
</dbReference>
<dbReference type="SMART" id="SM00320">
    <property type="entry name" value="WD40"/>
    <property type="match status" value="2"/>
</dbReference>
<dbReference type="PANTHER" id="PTHR43991:SF9">
    <property type="entry name" value="DUF2415 DOMAIN-CONTAINING PROTEIN"/>
    <property type="match status" value="1"/>
</dbReference>
<proteinExistence type="predicted"/>
<dbReference type="AlphaFoldDB" id="E1ZBA7"/>
<dbReference type="RefSeq" id="XP_005848714.1">
    <property type="nucleotide sequence ID" value="XM_005848652.1"/>
</dbReference>
<dbReference type="EMBL" id="GL433841">
    <property type="protein sequence ID" value="EFN56612.1"/>
    <property type="molecule type" value="Genomic_DNA"/>
</dbReference>
<dbReference type="GeneID" id="17356167"/>
<reference evidence="2 3" key="1">
    <citation type="journal article" date="2010" name="Plant Cell">
        <title>The Chlorella variabilis NC64A genome reveals adaptation to photosymbiosis, coevolution with viruses, and cryptic sex.</title>
        <authorList>
            <person name="Blanc G."/>
            <person name="Duncan G."/>
            <person name="Agarkova I."/>
            <person name="Borodovsky M."/>
            <person name="Gurnon J."/>
            <person name="Kuo A."/>
            <person name="Lindquist E."/>
            <person name="Lucas S."/>
            <person name="Pangilinan J."/>
            <person name="Polle J."/>
            <person name="Salamov A."/>
            <person name="Terry A."/>
            <person name="Yamada T."/>
            <person name="Dunigan D.D."/>
            <person name="Grigoriev I.V."/>
            <person name="Claverie J.M."/>
            <person name="Van Etten J.L."/>
        </authorList>
    </citation>
    <scope>NUCLEOTIDE SEQUENCE [LARGE SCALE GENOMIC DNA]</scope>
    <source>
        <strain evidence="2 3">NC64A</strain>
    </source>
</reference>
<dbReference type="InterPro" id="IPR015943">
    <property type="entry name" value="WD40/YVTN_repeat-like_dom_sf"/>
</dbReference>
<evidence type="ECO:0000259" key="1">
    <source>
        <dbReference type="Pfam" id="PF10313"/>
    </source>
</evidence>
<accession>E1ZBA7</accession>
<evidence type="ECO:0000313" key="2">
    <source>
        <dbReference type="EMBL" id="EFN56612.1"/>
    </source>
</evidence>
<dbReference type="InterPro" id="IPR001680">
    <property type="entry name" value="WD40_rpt"/>
</dbReference>
<sequence length="268" mass="29365">MGPAAGAAEEGAPALLNYATTYDRGATIQHWQLRDLVHCPQRDEELFCVCRHRTLRHDLNNSSTSVAQELSFEPTSMTVGHGYVAAGGQNSQLDVRQLAGGEIVYKVHLVCVGDNRHTYLYQATPVCYRQVSVFTEAGDAGMCCAWDAAGSLFAAAFQDGSAAVWDHRSTRVVAHYHTPLACRNVEFSPAPLDMMAFAEHRSRCHVVDCRMWDRQQVLDVGSQNCEPDISGLAFSPSGRRLYVGTEGGIAAYNVDTTSRRGFPAFELC</sequence>
<protein>
    <recommendedName>
        <fullName evidence="1">DUF2415 domain-containing protein</fullName>
    </recommendedName>
</protein>
<name>E1ZBA7_CHLVA</name>
<organism evidence="3">
    <name type="scientific">Chlorella variabilis</name>
    <name type="common">Green alga</name>
    <dbReference type="NCBI Taxonomy" id="554065"/>
    <lineage>
        <taxon>Eukaryota</taxon>
        <taxon>Viridiplantae</taxon>
        <taxon>Chlorophyta</taxon>
        <taxon>core chlorophytes</taxon>
        <taxon>Trebouxiophyceae</taxon>
        <taxon>Chlorellales</taxon>
        <taxon>Chlorellaceae</taxon>
        <taxon>Chlorella clade</taxon>
        <taxon>Chlorella</taxon>
    </lineage>
</organism>